<protein>
    <submittedName>
        <fullName evidence="1">Uncharacterized protein</fullName>
    </submittedName>
</protein>
<reference evidence="1" key="1">
    <citation type="journal article" date="2014" name="BMC Genomics">
        <title>Characterizing the developmental transcriptome of the oriental fruit fly, Bactrocera dorsalis (Diptera: Tephritidae) through comparative genomic analysis with Drosophila melanogaster utilizing modENCODE datasets.</title>
        <authorList>
            <person name="Geib S.M."/>
            <person name="Calla B."/>
            <person name="Hall B."/>
            <person name="Hou S."/>
            <person name="Manoukis N.C."/>
        </authorList>
    </citation>
    <scope>NUCLEOTIDE SEQUENCE</scope>
    <source>
        <strain evidence="1">Punador</strain>
    </source>
</reference>
<dbReference type="AlphaFoldDB" id="A0A034VW69"/>
<accession>A0A034VW69</accession>
<proteinExistence type="predicted"/>
<evidence type="ECO:0000313" key="1">
    <source>
        <dbReference type="EMBL" id="JAC46357.1"/>
    </source>
</evidence>
<dbReference type="EMBL" id="GAKP01012595">
    <property type="protein sequence ID" value="JAC46357.1"/>
    <property type="molecule type" value="Transcribed_RNA"/>
</dbReference>
<name>A0A034VW69_BACDO</name>
<sequence length="102" mass="11345">MVKKNTQLEHLIKVAEITSAYRIVNHHQSFSSLNCTTKLDAVLYPDSKIAAKQSNARIKATAIIKNVLAPHSVTEFTKTLKDHVPFFGISTDSAIEHRKCSP</sequence>
<organism evidence="1">
    <name type="scientific">Bactrocera dorsalis</name>
    <name type="common">Oriental fruit fly</name>
    <name type="synonym">Dacus dorsalis</name>
    <dbReference type="NCBI Taxonomy" id="27457"/>
    <lineage>
        <taxon>Eukaryota</taxon>
        <taxon>Metazoa</taxon>
        <taxon>Ecdysozoa</taxon>
        <taxon>Arthropoda</taxon>
        <taxon>Hexapoda</taxon>
        <taxon>Insecta</taxon>
        <taxon>Pterygota</taxon>
        <taxon>Neoptera</taxon>
        <taxon>Endopterygota</taxon>
        <taxon>Diptera</taxon>
        <taxon>Brachycera</taxon>
        <taxon>Muscomorpha</taxon>
        <taxon>Tephritoidea</taxon>
        <taxon>Tephritidae</taxon>
        <taxon>Bactrocera</taxon>
        <taxon>Bactrocera</taxon>
    </lineage>
</organism>